<proteinExistence type="predicted"/>
<dbReference type="GeneID" id="105365534"/>
<organism evidence="1 2">
    <name type="scientific">Ceratosolen solmsi marchali</name>
    <dbReference type="NCBI Taxonomy" id="326594"/>
    <lineage>
        <taxon>Eukaryota</taxon>
        <taxon>Metazoa</taxon>
        <taxon>Ecdysozoa</taxon>
        <taxon>Arthropoda</taxon>
        <taxon>Hexapoda</taxon>
        <taxon>Insecta</taxon>
        <taxon>Pterygota</taxon>
        <taxon>Neoptera</taxon>
        <taxon>Endopterygota</taxon>
        <taxon>Hymenoptera</taxon>
        <taxon>Apocrita</taxon>
        <taxon>Proctotrupomorpha</taxon>
        <taxon>Chalcidoidea</taxon>
        <taxon>Agaonidae</taxon>
        <taxon>Agaoninae</taxon>
        <taxon>Ceratosolen</taxon>
    </lineage>
</organism>
<evidence type="ECO:0000313" key="1">
    <source>
        <dbReference type="Proteomes" id="UP000695007"/>
    </source>
</evidence>
<keyword evidence="1" id="KW-1185">Reference proteome</keyword>
<dbReference type="KEGG" id="csol:105365534"/>
<evidence type="ECO:0000313" key="2">
    <source>
        <dbReference type="RefSeq" id="XP_011502028.1"/>
    </source>
</evidence>
<name>A0AAJ6YPX4_9HYME</name>
<dbReference type="Proteomes" id="UP000695007">
    <property type="component" value="Unplaced"/>
</dbReference>
<reference evidence="2" key="1">
    <citation type="submission" date="2025-08" db="UniProtKB">
        <authorList>
            <consortium name="RefSeq"/>
        </authorList>
    </citation>
    <scope>IDENTIFICATION</scope>
</reference>
<dbReference type="AlphaFoldDB" id="A0AAJ6YPX4"/>
<protein>
    <submittedName>
        <fullName evidence="2">Uncharacterized protein LOC105365534</fullName>
    </submittedName>
</protein>
<accession>A0AAJ6YPX4</accession>
<sequence length="247" mass="28987">MAFEKLDKAIDSLEDTILQFPIGAKTKDDYKPIEQKIMDIRESLIAINARCLTAKAIIDCKLSSNSSEKLHKSYDKLNKNISNYLINRKALILCNQSRGIQDIIFQNEGSKEIQEKVKVCLQKLFILNDKLISKHEKRKKLMKKQHHLKLESCNAIYDYQDFLKERETIRNQRLKELNPDYVQFKVKINRSISKIYTMKKLITNLIASMYKELYNNVELIEVLGKHKDMINYETIKEIARNTNLNNS</sequence>
<gene>
    <name evidence="2" type="primary">LOC105365534</name>
</gene>
<dbReference type="RefSeq" id="XP_011502028.1">
    <property type="nucleotide sequence ID" value="XM_011503726.1"/>
</dbReference>